<evidence type="ECO:0000313" key="2">
    <source>
        <dbReference type="Proteomes" id="UP001331761"/>
    </source>
</evidence>
<gene>
    <name evidence="1" type="ORF">GCK32_014170</name>
</gene>
<dbReference type="AlphaFoldDB" id="A0AAN8IUW5"/>
<comment type="caution">
    <text evidence="1">The sequence shown here is derived from an EMBL/GenBank/DDBJ whole genome shotgun (WGS) entry which is preliminary data.</text>
</comment>
<dbReference type="Proteomes" id="UP001331761">
    <property type="component" value="Unassembled WGS sequence"/>
</dbReference>
<proteinExistence type="predicted"/>
<evidence type="ECO:0000313" key="1">
    <source>
        <dbReference type="EMBL" id="KAK5965644.1"/>
    </source>
</evidence>
<name>A0AAN8IUW5_TRICO</name>
<accession>A0AAN8IUW5</accession>
<sequence>MTVLFCYSHSLYSLRERQRVRQNMIDVVLRWSSTMSKLRMIIPLTFPKGFAEEDASSVPKRNHFDE</sequence>
<dbReference type="EMBL" id="WIXE01024398">
    <property type="protein sequence ID" value="KAK5965644.1"/>
    <property type="molecule type" value="Genomic_DNA"/>
</dbReference>
<keyword evidence="2" id="KW-1185">Reference proteome</keyword>
<organism evidence="1 2">
    <name type="scientific">Trichostrongylus colubriformis</name>
    <name type="common">Black scour worm</name>
    <dbReference type="NCBI Taxonomy" id="6319"/>
    <lineage>
        <taxon>Eukaryota</taxon>
        <taxon>Metazoa</taxon>
        <taxon>Ecdysozoa</taxon>
        <taxon>Nematoda</taxon>
        <taxon>Chromadorea</taxon>
        <taxon>Rhabditida</taxon>
        <taxon>Rhabditina</taxon>
        <taxon>Rhabditomorpha</taxon>
        <taxon>Strongyloidea</taxon>
        <taxon>Trichostrongylidae</taxon>
        <taxon>Trichostrongylus</taxon>
    </lineage>
</organism>
<protein>
    <submittedName>
        <fullName evidence="1">Uncharacterized protein</fullName>
    </submittedName>
</protein>
<reference evidence="1 2" key="1">
    <citation type="submission" date="2019-10" db="EMBL/GenBank/DDBJ databases">
        <title>Assembly and Annotation for the nematode Trichostrongylus colubriformis.</title>
        <authorList>
            <person name="Martin J."/>
        </authorList>
    </citation>
    <scope>NUCLEOTIDE SEQUENCE [LARGE SCALE GENOMIC DNA]</scope>
    <source>
        <strain evidence="1">G859</strain>
        <tissue evidence="1">Whole worm</tissue>
    </source>
</reference>